<gene>
    <name evidence="1" type="ORF">Pla52n_17730</name>
</gene>
<dbReference type="Proteomes" id="UP000320176">
    <property type="component" value="Unassembled WGS sequence"/>
</dbReference>
<reference evidence="1 2" key="1">
    <citation type="submission" date="2019-02" db="EMBL/GenBank/DDBJ databases">
        <title>Deep-cultivation of Planctomycetes and their phenomic and genomic characterization uncovers novel biology.</title>
        <authorList>
            <person name="Wiegand S."/>
            <person name="Jogler M."/>
            <person name="Boedeker C."/>
            <person name="Pinto D."/>
            <person name="Vollmers J."/>
            <person name="Rivas-Marin E."/>
            <person name="Kohn T."/>
            <person name="Peeters S.H."/>
            <person name="Heuer A."/>
            <person name="Rast P."/>
            <person name="Oberbeckmann S."/>
            <person name="Bunk B."/>
            <person name="Jeske O."/>
            <person name="Meyerdierks A."/>
            <person name="Storesund J.E."/>
            <person name="Kallscheuer N."/>
            <person name="Luecker S."/>
            <person name="Lage O.M."/>
            <person name="Pohl T."/>
            <person name="Merkel B.J."/>
            <person name="Hornburger P."/>
            <person name="Mueller R.-W."/>
            <person name="Bruemmer F."/>
            <person name="Labrenz M."/>
            <person name="Spormann A.M."/>
            <person name="Op Den Camp H."/>
            <person name="Overmann J."/>
            <person name="Amann R."/>
            <person name="Jetten M.S.M."/>
            <person name="Mascher T."/>
            <person name="Medema M.H."/>
            <person name="Devos D.P."/>
            <person name="Kaster A.-K."/>
            <person name="Ovreas L."/>
            <person name="Rohde M."/>
            <person name="Galperin M.Y."/>
            <person name="Jogler C."/>
        </authorList>
    </citation>
    <scope>NUCLEOTIDE SEQUENCE [LARGE SCALE GENOMIC DNA]</scope>
    <source>
        <strain evidence="1 2">Pla52n</strain>
    </source>
</reference>
<name>A0A5C6B6B3_9BACT</name>
<dbReference type="EMBL" id="SJPN01000002">
    <property type="protein sequence ID" value="TWU06054.1"/>
    <property type="molecule type" value="Genomic_DNA"/>
</dbReference>
<evidence type="ECO:0000313" key="1">
    <source>
        <dbReference type="EMBL" id="TWU06054.1"/>
    </source>
</evidence>
<organism evidence="1 2">
    <name type="scientific">Stieleria varia</name>
    <dbReference type="NCBI Taxonomy" id="2528005"/>
    <lineage>
        <taxon>Bacteria</taxon>
        <taxon>Pseudomonadati</taxon>
        <taxon>Planctomycetota</taxon>
        <taxon>Planctomycetia</taxon>
        <taxon>Pirellulales</taxon>
        <taxon>Pirellulaceae</taxon>
        <taxon>Stieleria</taxon>
    </lineage>
</organism>
<evidence type="ECO:0000313" key="2">
    <source>
        <dbReference type="Proteomes" id="UP000320176"/>
    </source>
</evidence>
<evidence type="ECO:0008006" key="3">
    <source>
        <dbReference type="Google" id="ProtNLM"/>
    </source>
</evidence>
<dbReference type="AlphaFoldDB" id="A0A5C6B6B3"/>
<proteinExistence type="predicted"/>
<dbReference type="RefSeq" id="WP_197454412.1">
    <property type="nucleotide sequence ID" value="NZ_CP151726.1"/>
</dbReference>
<accession>A0A5C6B6B3</accession>
<keyword evidence="2" id="KW-1185">Reference proteome</keyword>
<comment type="caution">
    <text evidence="1">The sequence shown here is derived from an EMBL/GenBank/DDBJ whole genome shotgun (WGS) entry which is preliminary data.</text>
</comment>
<dbReference type="PROSITE" id="PS51257">
    <property type="entry name" value="PROKAR_LIPOPROTEIN"/>
    <property type="match status" value="1"/>
</dbReference>
<protein>
    <recommendedName>
        <fullName evidence="3">Lipoprotein</fullName>
    </recommendedName>
</protein>
<sequence>MRMFFLMHSCLAAAVLILASGCESKFEKYYRENGPAVEAKLETIESLAGLVKAEPTVPPDYDAWVRAVEGIGRIQSIADSKELDPAVKEQATANVDSLRKESEAMFDKIKLSPPSEIRFQGVDNPNAAVLILNANGTAERDADFVKRNEGSGSWYLNSTSIQDLESAQKQFEFVKSLRFVLILRQVDIVEPEFIGNDDQEHAEYQMGAIECEAFLFSIDDRQLIGRFRFAATNERSALSVGPFELFMPDEPDAAVSVFRSRLFDSARRYAAAIAAELSPQIQAQNRIVRDFLGTRLKPIESN</sequence>